<dbReference type="Pfam" id="PF01531">
    <property type="entry name" value="Glyco_transf_11"/>
    <property type="match status" value="1"/>
</dbReference>
<dbReference type="EC" id="2.4.1.-" evidence="3"/>
<comment type="similarity">
    <text evidence="3">Belongs to the glycosyltransferase 11 family.</text>
</comment>
<dbReference type="GO" id="GO:0008107">
    <property type="term" value="F:galactoside 2-alpha-L-fucosyltransferase activity"/>
    <property type="evidence" value="ECO:0007669"/>
    <property type="project" value="InterPro"/>
</dbReference>
<dbReference type="Gene3D" id="3.40.50.11350">
    <property type="match status" value="1"/>
</dbReference>
<keyword evidence="3" id="KW-0735">Signal-anchor</keyword>
<name>A0AAD9P1G7_RIDPI</name>
<dbReference type="Proteomes" id="UP001209878">
    <property type="component" value="Unassembled WGS sequence"/>
</dbReference>
<dbReference type="GO" id="GO:0005975">
    <property type="term" value="P:carbohydrate metabolic process"/>
    <property type="evidence" value="ECO:0007669"/>
    <property type="project" value="InterPro"/>
</dbReference>
<dbReference type="CDD" id="cd11301">
    <property type="entry name" value="Fut1_Fut2_like"/>
    <property type="match status" value="1"/>
</dbReference>
<keyword evidence="2 3" id="KW-0808">Transferase</keyword>
<comment type="subcellular location">
    <subcellularLocation>
        <location evidence="3">Golgi apparatus</location>
        <location evidence="3">Golgi stack membrane</location>
        <topology evidence="3">Single-pass type II membrane protein</topology>
    </subcellularLocation>
</comment>
<protein>
    <recommendedName>
        <fullName evidence="3">L-Fucosyltransferase</fullName>
        <ecNumber evidence="3">2.4.1.-</ecNumber>
    </recommendedName>
</protein>
<sequence>MHNRRVQYKNITFVGVHVRRGDKVRSKKYTVASVSYITRAMNDFRRNFTRVHFIVCSDDVKWCKENLRQEKNVSFSESRSPIMDFAILTLCNHTLSTVGSYSWWAGWLAGGVTTYYKNYANTVYNNIKATDYFLPNWIPMSD</sequence>
<comment type="caution">
    <text evidence="4">The sequence shown here is derived from an EMBL/GenBank/DDBJ whole genome shotgun (WGS) entry which is preliminary data.</text>
</comment>
<comment type="pathway">
    <text evidence="3">Protein modification; protein glycosylation.</text>
</comment>
<dbReference type="EMBL" id="JAODUO010000200">
    <property type="protein sequence ID" value="KAK2186418.1"/>
    <property type="molecule type" value="Genomic_DNA"/>
</dbReference>
<reference evidence="4" key="1">
    <citation type="journal article" date="2023" name="Mol. Biol. Evol.">
        <title>Third-Generation Sequencing Reveals the Adaptive Role of the Epigenome in Three Deep-Sea Polychaetes.</title>
        <authorList>
            <person name="Perez M."/>
            <person name="Aroh O."/>
            <person name="Sun Y."/>
            <person name="Lan Y."/>
            <person name="Juniper S.K."/>
            <person name="Young C.R."/>
            <person name="Angers B."/>
            <person name="Qian P.Y."/>
        </authorList>
    </citation>
    <scope>NUCLEOTIDE SEQUENCE</scope>
    <source>
        <strain evidence="4">R07B-5</strain>
    </source>
</reference>
<dbReference type="PANTHER" id="PTHR11927:SF9">
    <property type="entry name" value="L-FUCOSYLTRANSFERASE"/>
    <property type="match status" value="1"/>
</dbReference>
<dbReference type="PANTHER" id="PTHR11927">
    <property type="entry name" value="GALACTOSIDE 2-L-FUCOSYLTRANSFERASE"/>
    <property type="match status" value="1"/>
</dbReference>
<evidence type="ECO:0000313" key="4">
    <source>
        <dbReference type="EMBL" id="KAK2186418.1"/>
    </source>
</evidence>
<keyword evidence="3" id="KW-0812">Transmembrane</keyword>
<evidence type="ECO:0000256" key="3">
    <source>
        <dbReference type="RuleBase" id="RU363129"/>
    </source>
</evidence>
<dbReference type="AlphaFoldDB" id="A0AAD9P1G7"/>
<keyword evidence="3" id="KW-0325">Glycoprotein</keyword>
<keyword evidence="1 3" id="KW-0328">Glycosyltransferase</keyword>
<evidence type="ECO:0000313" key="5">
    <source>
        <dbReference type="Proteomes" id="UP001209878"/>
    </source>
</evidence>
<accession>A0AAD9P1G7</accession>
<organism evidence="4 5">
    <name type="scientific">Ridgeia piscesae</name>
    <name type="common">Tubeworm</name>
    <dbReference type="NCBI Taxonomy" id="27915"/>
    <lineage>
        <taxon>Eukaryota</taxon>
        <taxon>Metazoa</taxon>
        <taxon>Spiralia</taxon>
        <taxon>Lophotrochozoa</taxon>
        <taxon>Annelida</taxon>
        <taxon>Polychaeta</taxon>
        <taxon>Sedentaria</taxon>
        <taxon>Canalipalpata</taxon>
        <taxon>Sabellida</taxon>
        <taxon>Siboglinidae</taxon>
        <taxon>Ridgeia</taxon>
    </lineage>
</organism>
<evidence type="ECO:0000256" key="2">
    <source>
        <dbReference type="ARBA" id="ARBA00022679"/>
    </source>
</evidence>
<proteinExistence type="inferred from homology"/>
<gene>
    <name evidence="4" type="ORF">NP493_200g00003</name>
</gene>
<keyword evidence="5" id="KW-1185">Reference proteome</keyword>
<keyword evidence="3" id="KW-0333">Golgi apparatus</keyword>
<dbReference type="InterPro" id="IPR002516">
    <property type="entry name" value="Glyco_trans_11"/>
</dbReference>
<dbReference type="GO" id="GO:0032580">
    <property type="term" value="C:Golgi cisterna membrane"/>
    <property type="evidence" value="ECO:0007669"/>
    <property type="project" value="UniProtKB-SubCell"/>
</dbReference>
<evidence type="ECO:0000256" key="1">
    <source>
        <dbReference type="ARBA" id="ARBA00022676"/>
    </source>
</evidence>